<proteinExistence type="predicted"/>
<dbReference type="PANTHER" id="PTHR33303:SF2">
    <property type="entry name" value="COA-BINDING DOMAIN-CONTAINING PROTEIN"/>
    <property type="match status" value="1"/>
</dbReference>
<feature type="domain" description="CoA-binding" evidence="1">
    <location>
        <begin position="27"/>
        <end position="124"/>
    </location>
</feature>
<dbReference type="RefSeq" id="WP_109891999.1">
    <property type="nucleotide sequence ID" value="NZ_CP029550.1"/>
</dbReference>
<dbReference type="SMART" id="SM00881">
    <property type="entry name" value="CoA_binding"/>
    <property type="match status" value="1"/>
</dbReference>
<dbReference type="InterPro" id="IPR036291">
    <property type="entry name" value="NAD(P)-bd_dom_sf"/>
</dbReference>
<dbReference type="Proteomes" id="UP000245926">
    <property type="component" value="Chromosome"/>
</dbReference>
<organism evidence="2 3">
    <name type="scientific">Methylobacterium durans</name>
    <dbReference type="NCBI Taxonomy" id="2202825"/>
    <lineage>
        <taxon>Bacteria</taxon>
        <taxon>Pseudomonadati</taxon>
        <taxon>Pseudomonadota</taxon>
        <taxon>Alphaproteobacteria</taxon>
        <taxon>Hyphomicrobiales</taxon>
        <taxon>Methylobacteriaceae</taxon>
        <taxon>Methylobacterium</taxon>
    </lineage>
</organism>
<evidence type="ECO:0000313" key="3">
    <source>
        <dbReference type="Proteomes" id="UP000245926"/>
    </source>
</evidence>
<protein>
    <submittedName>
        <fullName evidence="2">CoA-binding protein</fullName>
    </submittedName>
</protein>
<dbReference type="EMBL" id="CP029550">
    <property type="protein sequence ID" value="AWN42278.1"/>
    <property type="molecule type" value="Genomic_DNA"/>
</dbReference>
<gene>
    <name evidence="2" type="ORF">DK389_19485</name>
</gene>
<dbReference type="KEGG" id="mets:DK389_19485"/>
<evidence type="ECO:0000313" key="2">
    <source>
        <dbReference type="EMBL" id="AWN42278.1"/>
    </source>
</evidence>
<evidence type="ECO:0000259" key="1">
    <source>
        <dbReference type="SMART" id="SM00881"/>
    </source>
</evidence>
<accession>A0A2U8W9I1</accession>
<dbReference type="SUPFAM" id="SSF51735">
    <property type="entry name" value="NAD(P)-binding Rossmann-fold domains"/>
    <property type="match status" value="1"/>
</dbReference>
<dbReference type="OrthoDB" id="9804695at2"/>
<dbReference type="InterPro" id="IPR003781">
    <property type="entry name" value="CoA-bd"/>
</dbReference>
<keyword evidence="3" id="KW-1185">Reference proteome</keyword>
<dbReference type="Gene3D" id="3.40.50.720">
    <property type="entry name" value="NAD(P)-binding Rossmann-like Domain"/>
    <property type="match status" value="1"/>
</dbReference>
<reference evidence="3" key="1">
    <citation type="submission" date="2018-05" db="EMBL/GenBank/DDBJ databases">
        <title>Complete Genome Sequence of Methylobacterium sp. 17SD2-17.</title>
        <authorList>
            <person name="Srinivasan S."/>
        </authorList>
    </citation>
    <scope>NUCLEOTIDE SEQUENCE [LARGE SCALE GENOMIC DNA]</scope>
    <source>
        <strain evidence="3">17SD2-17</strain>
    </source>
</reference>
<dbReference type="Pfam" id="PF13380">
    <property type="entry name" value="CoA_binding_2"/>
    <property type="match status" value="1"/>
</dbReference>
<dbReference type="PANTHER" id="PTHR33303">
    <property type="entry name" value="CYTOPLASMIC PROTEIN-RELATED"/>
    <property type="match status" value="1"/>
</dbReference>
<dbReference type="AlphaFoldDB" id="A0A2U8W9I1"/>
<sequence length="191" mass="20658">MIPTHDARPDGLPTRHDRYPDALIRRLLRETRSIALVGASANPARPSWIVLKYLLDRGYDVVPVNPGLAGQELLGRPVAASLSALGRRVDMVEIFRNSAAAGPLVDEALALPEPPRVIWMQLGVRNDAAASLAESRGITVVMNRCPKIEYGRLSGEIGWTGVNSRIISAKKPVLARGGVQKLTIESRGGRS</sequence>
<name>A0A2U8W9I1_9HYPH</name>